<dbReference type="Gene3D" id="3.40.190.10">
    <property type="entry name" value="Periplasmic binding protein-like II"/>
    <property type="match status" value="2"/>
</dbReference>
<sequence length="387" mass="40577">MQRSTLWNRPTVRTAAALVTATLALAACGSDDGGSGGGGAGSEAATATSAEDLGGMEALIEAAQAEGVLNVIALPPDWANYGEMLKTFSEKYGIEINSASPDGSSQDELNAVTSQRGQDRAPDVLDLGTAFARQAQAQDLLAPYRVQTWDEIPEGQKDADGHWYNDYGGYISIGCNATVVAECPTTFADLLEPQYAGQVALNGNPTQAAAAFAGVWAASLASGGSLDDIGPGIDFFAQVKAAGNFNPVEITPATIQSGETPISIDWDYLNASFTDTFAEQGVEWEVHVPADGLFGGYYSQAISTFAPHPAAARLWQEFLYSDEGQNIWLNGGARPVRLPSMQEAGTADADALSALPPVEGTAEFPTQEQETAAQQVVAERWNAEISG</sequence>
<gene>
    <name evidence="4" type="ORF">SAMN04488085_112105</name>
</gene>
<dbReference type="Proteomes" id="UP000199152">
    <property type="component" value="Unassembled WGS sequence"/>
</dbReference>
<dbReference type="RefSeq" id="WP_245753716.1">
    <property type="nucleotide sequence ID" value="NZ_FOSW01000012.1"/>
</dbReference>
<dbReference type="GO" id="GO:0030975">
    <property type="term" value="F:thiamine binding"/>
    <property type="evidence" value="ECO:0007669"/>
    <property type="project" value="TreeGrafter"/>
</dbReference>
<name>A0A1I4I9I8_9ACTN</name>
<dbReference type="GO" id="GO:0030288">
    <property type="term" value="C:outer membrane-bounded periplasmic space"/>
    <property type="evidence" value="ECO:0007669"/>
    <property type="project" value="TreeGrafter"/>
</dbReference>
<dbReference type="PANTHER" id="PTHR30006">
    <property type="entry name" value="THIAMINE-BINDING PERIPLASMIC PROTEIN-RELATED"/>
    <property type="match status" value="1"/>
</dbReference>
<evidence type="ECO:0000256" key="1">
    <source>
        <dbReference type="ARBA" id="ARBA00022729"/>
    </source>
</evidence>
<dbReference type="SUPFAM" id="SSF53850">
    <property type="entry name" value="Periplasmic binding protein-like II"/>
    <property type="match status" value="1"/>
</dbReference>
<dbReference type="InParanoid" id="A0A1I4I9I8"/>
<feature type="compositionally biased region" description="Polar residues" evidence="2">
    <location>
        <begin position="97"/>
        <end position="116"/>
    </location>
</feature>
<evidence type="ECO:0000256" key="2">
    <source>
        <dbReference type="SAM" id="MobiDB-lite"/>
    </source>
</evidence>
<reference evidence="4 5" key="1">
    <citation type="submission" date="2016-10" db="EMBL/GenBank/DDBJ databases">
        <authorList>
            <person name="de Groot N.N."/>
        </authorList>
    </citation>
    <scope>NUCLEOTIDE SEQUENCE [LARGE SCALE GENOMIC DNA]</scope>
    <source>
        <strain evidence="4 5">DSM 45317</strain>
    </source>
</reference>
<dbReference type="AlphaFoldDB" id="A0A1I4I9I8"/>
<dbReference type="GO" id="GO:0030976">
    <property type="term" value="F:thiamine pyrophosphate binding"/>
    <property type="evidence" value="ECO:0007669"/>
    <property type="project" value="TreeGrafter"/>
</dbReference>
<organism evidence="4 5">
    <name type="scientific">Geodermatophilus ruber</name>
    <dbReference type="NCBI Taxonomy" id="504800"/>
    <lineage>
        <taxon>Bacteria</taxon>
        <taxon>Bacillati</taxon>
        <taxon>Actinomycetota</taxon>
        <taxon>Actinomycetes</taxon>
        <taxon>Geodermatophilales</taxon>
        <taxon>Geodermatophilaceae</taxon>
        <taxon>Geodermatophilus</taxon>
    </lineage>
</organism>
<evidence type="ECO:0000313" key="4">
    <source>
        <dbReference type="EMBL" id="SFL50713.1"/>
    </source>
</evidence>
<dbReference type="PANTHER" id="PTHR30006:SF2">
    <property type="entry name" value="ABC TRANSPORTER SUBSTRATE-BINDING PROTEIN"/>
    <property type="match status" value="1"/>
</dbReference>
<keyword evidence="5" id="KW-1185">Reference proteome</keyword>
<keyword evidence="1 3" id="KW-0732">Signal</keyword>
<feature type="signal peptide" evidence="3">
    <location>
        <begin position="1"/>
        <end position="26"/>
    </location>
</feature>
<dbReference type="Pfam" id="PF13343">
    <property type="entry name" value="SBP_bac_6"/>
    <property type="match status" value="1"/>
</dbReference>
<evidence type="ECO:0000256" key="3">
    <source>
        <dbReference type="SAM" id="SignalP"/>
    </source>
</evidence>
<accession>A0A1I4I9I8</accession>
<protein>
    <submittedName>
        <fullName evidence="4">Putative spermidine/putrescine transport system substrate-binding protein</fullName>
    </submittedName>
</protein>
<evidence type="ECO:0000313" key="5">
    <source>
        <dbReference type="Proteomes" id="UP000199152"/>
    </source>
</evidence>
<feature type="chain" id="PRO_5011785088" evidence="3">
    <location>
        <begin position="27"/>
        <end position="387"/>
    </location>
</feature>
<proteinExistence type="predicted"/>
<dbReference type="STRING" id="504800.SAMN04488085_112105"/>
<dbReference type="GO" id="GO:0015888">
    <property type="term" value="P:thiamine transport"/>
    <property type="evidence" value="ECO:0007669"/>
    <property type="project" value="TreeGrafter"/>
</dbReference>
<feature type="region of interest" description="Disordered" evidence="2">
    <location>
        <begin position="97"/>
        <end position="119"/>
    </location>
</feature>
<dbReference type="PROSITE" id="PS51257">
    <property type="entry name" value="PROKAR_LIPOPROTEIN"/>
    <property type="match status" value="1"/>
</dbReference>
<dbReference type="EMBL" id="FOSW01000012">
    <property type="protein sequence ID" value="SFL50713.1"/>
    <property type="molecule type" value="Genomic_DNA"/>
</dbReference>